<evidence type="ECO:0000313" key="2">
    <source>
        <dbReference type="EMBL" id="TNN44956.1"/>
    </source>
</evidence>
<dbReference type="Proteomes" id="UP000314294">
    <property type="component" value="Unassembled WGS sequence"/>
</dbReference>
<accession>A0A4Z2FUS4</accession>
<feature type="compositionally biased region" description="Polar residues" evidence="1">
    <location>
        <begin position="67"/>
        <end position="77"/>
    </location>
</feature>
<protein>
    <submittedName>
        <fullName evidence="2">Uncharacterized protein</fullName>
    </submittedName>
</protein>
<comment type="caution">
    <text evidence="2">The sequence shown here is derived from an EMBL/GenBank/DDBJ whole genome shotgun (WGS) entry which is preliminary data.</text>
</comment>
<evidence type="ECO:0000256" key="1">
    <source>
        <dbReference type="SAM" id="MobiDB-lite"/>
    </source>
</evidence>
<sequence length="144" mass="15942">MADGAPYRLQRRPLQVNTTSSTDDLDPPPEGAGLHGLPLVSITHGLQPRRGADRGPTSRFLGGGPPDTQQPQHHSITTRSRIYTAVLPFHIDAHVFVMVFIGIESRVPLERHTYVEMLRPRFPRYSLTSLSACHYPAPEGTTKP</sequence>
<dbReference type="EMBL" id="SRLO01000875">
    <property type="protein sequence ID" value="TNN44956.1"/>
    <property type="molecule type" value="Genomic_DNA"/>
</dbReference>
<name>A0A4Z2FUS4_9TELE</name>
<gene>
    <name evidence="2" type="ORF">EYF80_044848</name>
</gene>
<keyword evidence="3" id="KW-1185">Reference proteome</keyword>
<proteinExistence type="predicted"/>
<evidence type="ECO:0000313" key="3">
    <source>
        <dbReference type="Proteomes" id="UP000314294"/>
    </source>
</evidence>
<reference evidence="2 3" key="1">
    <citation type="submission" date="2019-03" db="EMBL/GenBank/DDBJ databases">
        <title>First draft genome of Liparis tanakae, snailfish: a comprehensive survey of snailfish specific genes.</title>
        <authorList>
            <person name="Kim W."/>
            <person name="Song I."/>
            <person name="Jeong J.-H."/>
            <person name="Kim D."/>
            <person name="Kim S."/>
            <person name="Ryu S."/>
            <person name="Song J.Y."/>
            <person name="Lee S.K."/>
        </authorList>
    </citation>
    <scope>NUCLEOTIDE SEQUENCE [LARGE SCALE GENOMIC DNA]</scope>
    <source>
        <tissue evidence="2">Muscle</tissue>
    </source>
</reference>
<dbReference type="AlphaFoldDB" id="A0A4Z2FUS4"/>
<feature type="region of interest" description="Disordered" evidence="1">
    <location>
        <begin position="1"/>
        <end position="77"/>
    </location>
</feature>
<organism evidence="2 3">
    <name type="scientific">Liparis tanakae</name>
    <name type="common">Tanaka's snailfish</name>
    <dbReference type="NCBI Taxonomy" id="230148"/>
    <lineage>
        <taxon>Eukaryota</taxon>
        <taxon>Metazoa</taxon>
        <taxon>Chordata</taxon>
        <taxon>Craniata</taxon>
        <taxon>Vertebrata</taxon>
        <taxon>Euteleostomi</taxon>
        <taxon>Actinopterygii</taxon>
        <taxon>Neopterygii</taxon>
        <taxon>Teleostei</taxon>
        <taxon>Neoteleostei</taxon>
        <taxon>Acanthomorphata</taxon>
        <taxon>Eupercaria</taxon>
        <taxon>Perciformes</taxon>
        <taxon>Cottioidei</taxon>
        <taxon>Cottales</taxon>
        <taxon>Liparidae</taxon>
        <taxon>Liparis</taxon>
    </lineage>
</organism>